<dbReference type="InterPro" id="IPR002477">
    <property type="entry name" value="Peptidoglycan-bd-like"/>
</dbReference>
<sequence length="253" mass="28082">MAEEVSFQADYRKARVRPSPNFGERRDGISPDTVILHYTGMATAKGAEDWLCDTRSQVSSHYLVYEDGATVQMVPEKARAWHAGKSYWQGETDLNSRSVGIEIVNPGHDFGYTDFPDAQIDAVIDLCRDIMARWSIPVERVLAHSDIAPSRKIDPGEKFPWRRLGEAGVAFFVEPSTCEGGEVLSPGDEGEAVAQFQRDLACVGYGISVTGTYDAETGIVTKAFQRRFRPAKVDGMADAATMETLRWVIQKLR</sequence>
<dbReference type="Pfam" id="PF01510">
    <property type="entry name" value="Amidase_2"/>
    <property type="match status" value="1"/>
</dbReference>
<dbReference type="EC" id="3.5.1.28" evidence="3"/>
<evidence type="ECO:0000256" key="2">
    <source>
        <dbReference type="ARBA" id="ARBA00007553"/>
    </source>
</evidence>
<evidence type="ECO:0000256" key="4">
    <source>
        <dbReference type="ARBA" id="ARBA00022801"/>
    </source>
</evidence>
<comment type="caution">
    <text evidence="7">The sequence shown here is derived from an EMBL/GenBank/DDBJ whole genome shotgun (WGS) entry which is preliminary data.</text>
</comment>
<reference evidence="7" key="1">
    <citation type="journal article" date="2014" name="Int. J. Syst. Evol. Microbiol.">
        <title>Complete genome sequence of Corynebacterium casei LMG S-19264T (=DSM 44701T), isolated from a smear-ripened cheese.</title>
        <authorList>
            <consortium name="US DOE Joint Genome Institute (JGI-PGF)"/>
            <person name="Walter F."/>
            <person name="Albersmeier A."/>
            <person name="Kalinowski J."/>
            <person name="Ruckert C."/>
        </authorList>
    </citation>
    <scope>NUCLEOTIDE SEQUENCE</scope>
    <source>
        <strain evidence="7">CGMCC 1.15320</strain>
    </source>
</reference>
<evidence type="ECO:0000256" key="5">
    <source>
        <dbReference type="ARBA" id="ARBA00023316"/>
    </source>
</evidence>
<dbReference type="InterPro" id="IPR036366">
    <property type="entry name" value="PGBDSf"/>
</dbReference>
<organism evidence="7 8">
    <name type="scientific">Nitratireductor aestuarii</name>
    <dbReference type="NCBI Taxonomy" id="1735103"/>
    <lineage>
        <taxon>Bacteria</taxon>
        <taxon>Pseudomonadati</taxon>
        <taxon>Pseudomonadota</taxon>
        <taxon>Alphaproteobacteria</taxon>
        <taxon>Hyphomicrobiales</taxon>
        <taxon>Phyllobacteriaceae</taxon>
        <taxon>Nitratireductor</taxon>
    </lineage>
</organism>
<evidence type="ECO:0000256" key="3">
    <source>
        <dbReference type="ARBA" id="ARBA00011901"/>
    </source>
</evidence>
<dbReference type="InterPro" id="IPR051206">
    <property type="entry name" value="NAMLAA_amidase_2"/>
</dbReference>
<dbReference type="GO" id="GO:0008745">
    <property type="term" value="F:N-acetylmuramoyl-L-alanine amidase activity"/>
    <property type="evidence" value="ECO:0007669"/>
    <property type="project" value="UniProtKB-EC"/>
</dbReference>
<dbReference type="GO" id="GO:0009254">
    <property type="term" value="P:peptidoglycan turnover"/>
    <property type="evidence" value="ECO:0007669"/>
    <property type="project" value="TreeGrafter"/>
</dbReference>
<comment type="similarity">
    <text evidence="2">Belongs to the N-acetylmuramoyl-L-alanine amidase 2 family.</text>
</comment>
<evidence type="ECO:0000256" key="1">
    <source>
        <dbReference type="ARBA" id="ARBA00001561"/>
    </source>
</evidence>
<dbReference type="InterPro" id="IPR036365">
    <property type="entry name" value="PGBD-like_sf"/>
</dbReference>
<dbReference type="InterPro" id="IPR036505">
    <property type="entry name" value="Amidase/PGRP_sf"/>
</dbReference>
<evidence type="ECO:0000313" key="8">
    <source>
        <dbReference type="Proteomes" id="UP000636264"/>
    </source>
</evidence>
<dbReference type="Gene3D" id="3.40.80.10">
    <property type="entry name" value="Peptidoglycan recognition protein-like"/>
    <property type="match status" value="1"/>
</dbReference>
<feature type="domain" description="N-acetylmuramoyl-L-alanine amidase" evidence="6">
    <location>
        <begin position="19"/>
        <end position="156"/>
    </location>
</feature>
<dbReference type="EMBL" id="BMIF01000007">
    <property type="protein sequence ID" value="GGA69917.1"/>
    <property type="molecule type" value="Genomic_DNA"/>
</dbReference>
<dbReference type="GO" id="GO:0009253">
    <property type="term" value="P:peptidoglycan catabolic process"/>
    <property type="evidence" value="ECO:0007669"/>
    <property type="project" value="InterPro"/>
</dbReference>
<dbReference type="Pfam" id="PF01471">
    <property type="entry name" value="PG_binding_1"/>
    <property type="match status" value="1"/>
</dbReference>
<keyword evidence="5" id="KW-0961">Cell wall biogenesis/degradation</keyword>
<dbReference type="PANTHER" id="PTHR30417:SF1">
    <property type="entry name" value="N-ACETYLMURAMOYL-L-ALANINE AMIDASE AMID"/>
    <property type="match status" value="1"/>
</dbReference>
<dbReference type="SUPFAM" id="SSF55846">
    <property type="entry name" value="N-acetylmuramoyl-L-alanine amidase-like"/>
    <property type="match status" value="1"/>
</dbReference>
<evidence type="ECO:0000259" key="6">
    <source>
        <dbReference type="SMART" id="SM00644"/>
    </source>
</evidence>
<comment type="catalytic activity">
    <reaction evidence="1">
        <text>Hydrolyzes the link between N-acetylmuramoyl residues and L-amino acid residues in certain cell-wall glycopeptides.</text>
        <dbReference type="EC" id="3.5.1.28"/>
    </reaction>
</comment>
<reference evidence="7" key="2">
    <citation type="submission" date="2020-09" db="EMBL/GenBank/DDBJ databases">
        <authorList>
            <person name="Sun Q."/>
            <person name="Zhou Y."/>
        </authorList>
    </citation>
    <scope>NUCLEOTIDE SEQUENCE</scope>
    <source>
        <strain evidence="7">CGMCC 1.15320</strain>
    </source>
</reference>
<dbReference type="GO" id="GO:0071555">
    <property type="term" value="P:cell wall organization"/>
    <property type="evidence" value="ECO:0007669"/>
    <property type="project" value="UniProtKB-KW"/>
</dbReference>
<dbReference type="CDD" id="cd06583">
    <property type="entry name" value="PGRP"/>
    <property type="match status" value="1"/>
</dbReference>
<dbReference type="Gene3D" id="1.10.101.10">
    <property type="entry name" value="PGBD-like superfamily/PGBD"/>
    <property type="match status" value="1"/>
</dbReference>
<dbReference type="SUPFAM" id="SSF47090">
    <property type="entry name" value="PGBD-like"/>
    <property type="match status" value="1"/>
</dbReference>
<dbReference type="SMART" id="SM00644">
    <property type="entry name" value="Ami_2"/>
    <property type="match status" value="1"/>
</dbReference>
<name>A0A916W6E9_9HYPH</name>
<keyword evidence="4" id="KW-0378">Hydrolase</keyword>
<dbReference type="RefSeq" id="WP_188721374.1">
    <property type="nucleotide sequence ID" value="NZ_BMIF01000007.1"/>
</dbReference>
<gene>
    <name evidence="7" type="ORF">GCM10011385_24680</name>
</gene>
<proteinExistence type="inferred from homology"/>
<dbReference type="GO" id="GO:0019867">
    <property type="term" value="C:outer membrane"/>
    <property type="evidence" value="ECO:0007669"/>
    <property type="project" value="TreeGrafter"/>
</dbReference>
<keyword evidence="8" id="KW-1185">Reference proteome</keyword>
<accession>A0A916W6E9</accession>
<evidence type="ECO:0000313" key="7">
    <source>
        <dbReference type="EMBL" id="GGA69917.1"/>
    </source>
</evidence>
<dbReference type="Proteomes" id="UP000636264">
    <property type="component" value="Unassembled WGS sequence"/>
</dbReference>
<dbReference type="InterPro" id="IPR002502">
    <property type="entry name" value="Amidase_domain"/>
</dbReference>
<dbReference type="PANTHER" id="PTHR30417">
    <property type="entry name" value="N-ACETYLMURAMOYL-L-ALANINE AMIDASE AMID"/>
    <property type="match status" value="1"/>
</dbReference>
<dbReference type="AlphaFoldDB" id="A0A916W6E9"/>
<protein>
    <recommendedName>
        <fullName evidence="3">N-acetylmuramoyl-L-alanine amidase</fullName>
        <ecNumber evidence="3">3.5.1.28</ecNumber>
    </recommendedName>
</protein>